<sequence length="74" mass="8740">MDVLFLLPTRRERLALFSRSMLSIRPLLKRTLGQSRASLPLFQHSSHATQQERVFHLTHCIQHWASKQRYLIAD</sequence>
<gene>
    <name evidence="1" type="ORF">FocTR4_00011346</name>
</gene>
<evidence type="ECO:0000313" key="1">
    <source>
        <dbReference type="EMBL" id="TXB97388.1"/>
    </source>
</evidence>
<reference evidence="1 2" key="1">
    <citation type="submission" date="2019-07" db="EMBL/GenBank/DDBJ databases">
        <title>The First High-Quality Draft Genome Sequence of the Causal Agent of the Current Panama Disease Epidemic.</title>
        <authorList>
            <person name="Warmington R.J."/>
            <person name="Kay W."/>
            <person name="Jeffries A."/>
            <person name="Bebber D."/>
            <person name="Moore K."/>
            <person name="Studholme D.J."/>
        </authorList>
    </citation>
    <scope>NUCLEOTIDE SEQUENCE [LARGE SCALE GENOMIC DNA]</scope>
    <source>
        <strain evidence="1 2">TR4</strain>
    </source>
</reference>
<dbReference type="EMBL" id="VMNF01000014">
    <property type="protein sequence ID" value="TXB97388.1"/>
    <property type="molecule type" value="Genomic_DNA"/>
</dbReference>
<protein>
    <submittedName>
        <fullName evidence="1">Uncharacterized protein</fullName>
    </submittedName>
</protein>
<comment type="caution">
    <text evidence="1">The sequence shown here is derived from an EMBL/GenBank/DDBJ whole genome shotgun (WGS) entry which is preliminary data.</text>
</comment>
<name>A0A5C6SHM5_FUSOC</name>
<dbReference type="Proteomes" id="UP000321331">
    <property type="component" value="Unassembled WGS sequence"/>
</dbReference>
<accession>A0A5C6SHM5</accession>
<evidence type="ECO:0000313" key="2">
    <source>
        <dbReference type="Proteomes" id="UP000321331"/>
    </source>
</evidence>
<proteinExistence type="predicted"/>
<organism evidence="1 2">
    <name type="scientific">Fusarium oxysporum f. sp. cubense</name>
    <dbReference type="NCBI Taxonomy" id="61366"/>
    <lineage>
        <taxon>Eukaryota</taxon>
        <taxon>Fungi</taxon>
        <taxon>Dikarya</taxon>
        <taxon>Ascomycota</taxon>
        <taxon>Pezizomycotina</taxon>
        <taxon>Sordariomycetes</taxon>
        <taxon>Hypocreomycetidae</taxon>
        <taxon>Hypocreales</taxon>
        <taxon>Nectriaceae</taxon>
        <taxon>Fusarium</taxon>
        <taxon>Fusarium oxysporum species complex</taxon>
    </lineage>
</organism>
<dbReference type="AlphaFoldDB" id="A0A5C6SHM5"/>